<accession>A0ABU3LA55</accession>
<organism evidence="1 2">
    <name type="scientific">Pricia mediterranea</name>
    <dbReference type="NCBI Taxonomy" id="3076079"/>
    <lineage>
        <taxon>Bacteria</taxon>
        <taxon>Pseudomonadati</taxon>
        <taxon>Bacteroidota</taxon>
        <taxon>Flavobacteriia</taxon>
        <taxon>Flavobacteriales</taxon>
        <taxon>Flavobacteriaceae</taxon>
        <taxon>Pricia</taxon>
    </lineage>
</organism>
<proteinExistence type="predicted"/>
<dbReference type="Proteomes" id="UP001250656">
    <property type="component" value="Unassembled WGS sequence"/>
</dbReference>
<comment type="caution">
    <text evidence="1">The sequence shown here is derived from an EMBL/GenBank/DDBJ whole genome shotgun (WGS) entry which is preliminary data.</text>
</comment>
<evidence type="ECO:0000313" key="1">
    <source>
        <dbReference type="EMBL" id="MDT7830550.1"/>
    </source>
</evidence>
<reference evidence="1 2" key="1">
    <citation type="submission" date="2023-09" db="EMBL/GenBank/DDBJ databases">
        <title>Novel taxa isolated from Blanes Bay.</title>
        <authorList>
            <person name="Rey-Velasco X."/>
            <person name="Lucena T."/>
        </authorList>
    </citation>
    <scope>NUCLEOTIDE SEQUENCE [LARGE SCALE GENOMIC DNA]</scope>
    <source>
        <strain evidence="1 2">S334</strain>
    </source>
</reference>
<protein>
    <submittedName>
        <fullName evidence="1">Uncharacterized protein</fullName>
    </submittedName>
</protein>
<evidence type="ECO:0000313" key="2">
    <source>
        <dbReference type="Proteomes" id="UP001250656"/>
    </source>
</evidence>
<dbReference type="RefSeq" id="WP_314016975.1">
    <property type="nucleotide sequence ID" value="NZ_JAVTTP010000002.1"/>
</dbReference>
<dbReference type="EMBL" id="JAVTTP010000002">
    <property type="protein sequence ID" value="MDT7830550.1"/>
    <property type="molecule type" value="Genomic_DNA"/>
</dbReference>
<sequence>MKKLEKHLLRILKEIYGIPEKQRTKEQNEFMSNVMSKNLDAGENIEGIIDKKALYKGINLDFPGHEVTIDLDEKDWQKTLGTISNFTESGGLNKPYLGSIDIDSDDWFPSQSTKSSDKDNT</sequence>
<name>A0ABU3LA55_9FLAO</name>
<gene>
    <name evidence="1" type="ORF">RQM65_17915</name>
</gene>
<keyword evidence="2" id="KW-1185">Reference proteome</keyword>